<dbReference type="KEGG" id="pdu:PDUR_18235"/>
<organism evidence="1 2">
    <name type="scientific">Paenibacillus durus</name>
    <name type="common">Paenibacillus azotofixans</name>
    <dbReference type="NCBI Taxonomy" id="44251"/>
    <lineage>
        <taxon>Bacteria</taxon>
        <taxon>Bacillati</taxon>
        <taxon>Bacillota</taxon>
        <taxon>Bacilli</taxon>
        <taxon>Bacillales</taxon>
        <taxon>Paenibacillaceae</taxon>
        <taxon>Paenibacillus</taxon>
    </lineage>
</organism>
<accession>A0A089HTE0</accession>
<dbReference type="EMBL" id="CP009288">
    <property type="protein sequence ID" value="AIQ13638.1"/>
    <property type="molecule type" value="Genomic_DNA"/>
</dbReference>
<dbReference type="AlphaFoldDB" id="A0A089HTE0"/>
<dbReference type="STRING" id="44251.PDUR_18235"/>
<protein>
    <recommendedName>
        <fullName evidence="3">Portal protein</fullName>
    </recommendedName>
</protein>
<name>A0A089HTE0_PAEDU</name>
<proteinExistence type="predicted"/>
<keyword evidence="2" id="KW-1185">Reference proteome</keyword>
<gene>
    <name evidence="1" type="ORF">PDUR_18235</name>
</gene>
<dbReference type="eggNOG" id="ENOG502Z99R">
    <property type="taxonomic scope" value="Bacteria"/>
</dbReference>
<dbReference type="Proteomes" id="UP000029409">
    <property type="component" value="Chromosome"/>
</dbReference>
<sequence>MRLFEVGSQYPPKEHEDRVKRYRGNRDVVTSNADLIKRISERIEQDGRRYIYANYADLICKKAADLLFGESPIYGAGEEGSPEQQAVERIVRDNALNVTNYEMAYGNAYRGDSFYKVKWAQEYRGVLAESVDPYRVMIEAQNAAYVFPEEIPGDRKKIARYHIAVPVSVSEGNSVKWELHVETHGPGTIITAKYAMTPLSTVNGEVFTWQITDELEAPSEPIKTGVPFPLVIHAPNFALDDAWEGVDDITEHAAIFYEINNRLTQIAAILDKHADPILTMPAGVLEEGPDGVPQMRAAYAKVIEVVGEHDVVPQYITWDGKLDSAFKELDTLIDTLLTTAELPPIALGKENAGTSGATGLAVKYRMGPLLSKIARKRQYFDKALTDALFIAQLLEHAQSRTKPEYTPTKPHIIFADGLPTDEREQAEIAQIRTGGKPTLAVNDAIKRLDGVTDAQAAEIITRIDADEERTMGTVDSTIFNAEGGGQVA</sequence>
<evidence type="ECO:0008006" key="3">
    <source>
        <dbReference type="Google" id="ProtNLM"/>
    </source>
</evidence>
<evidence type="ECO:0000313" key="2">
    <source>
        <dbReference type="Proteomes" id="UP000029409"/>
    </source>
</evidence>
<evidence type="ECO:0000313" key="1">
    <source>
        <dbReference type="EMBL" id="AIQ13638.1"/>
    </source>
</evidence>
<reference evidence="1 2" key="1">
    <citation type="submission" date="2014-08" db="EMBL/GenBank/DDBJ databases">
        <title>Comparative genomics of the Paenibacillus odorifer group.</title>
        <authorList>
            <person name="den Bakker H.C."/>
            <person name="Tsai Y.-C."/>
            <person name="Martin N."/>
            <person name="Korlach J."/>
            <person name="Wiedmann M."/>
        </authorList>
    </citation>
    <scope>NUCLEOTIDE SEQUENCE [LARGE SCALE GENOMIC DNA]</scope>
    <source>
        <strain evidence="1 2">DSM 1735</strain>
    </source>
</reference>